<evidence type="ECO:0000313" key="10">
    <source>
        <dbReference type="Proteomes" id="UP000695007"/>
    </source>
</evidence>
<feature type="domain" description="Ig-like" evidence="8">
    <location>
        <begin position="439"/>
        <end position="531"/>
    </location>
</feature>
<feature type="region of interest" description="Disordered" evidence="6">
    <location>
        <begin position="703"/>
        <end position="731"/>
    </location>
</feature>
<dbReference type="SMART" id="SM00408">
    <property type="entry name" value="IGc2"/>
    <property type="match status" value="5"/>
</dbReference>
<dbReference type="GeneID" id="105367665"/>
<organism evidence="10 11">
    <name type="scientific">Ceratosolen solmsi marchali</name>
    <dbReference type="NCBI Taxonomy" id="326594"/>
    <lineage>
        <taxon>Eukaryota</taxon>
        <taxon>Metazoa</taxon>
        <taxon>Ecdysozoa</taxon>
        <taxon>Arthropoda</taxon>
        <taxon>Hexapoda</taxon>
        <taxon>Insecta</taxon>
        <taxon>Pterygota</taxon>
        <taxon>Neoptera</taxon>
        <taxon>Endopterygota</taxon>
        <taxon>Hymenoptera</taxon>
        <taxon>Apocrita</taxon>
        <taxon>Proctotrupomorpha</taxon>
        <taxon>Chalcidoidea</taxon>
        <taxon>Agaonidae</taxon>
        <taxon>Agaoninae</taxon>
        <taxon>Ceratosolen</taxon>
    </lineage>
</organism>
<dbReference type="Gene3D" id="2.60.40.10">
    <property type="entry name" value="Immunoglobulins"/>
    <property type="match status" value="6"/>
</dbReference>
<feature type="domain" description="Ig-like" evidence="8">
    <location>
        <begin position="14"/>
        <end position="114"/>
    </location>
</feature>
<dbReference type="InterPro" id="IPR036179">
    <property type="entry name" value="Ig-like_dom_sf"/>
</dbReference>
<feature type="domain" description="Ig-like" evidence="8">
    <location>
        <begin position="325"/>
        <end position="411"/>
    </location>
</feature>
<comment type="subcellular location">
    <subcellularLocation>
        <location evidence="1">Membrane</location>
        <topology evidence="1">Single-pass membrane protein</topology>
    </subcellularLocation>
</comment>
<dbReference type="Pfam" id="PF07686">
    <property type="entry name" value="V-set"/>
    <property type="match status" value="1"/>
</dbReference>
<dbReference type="PROSITE" id="PS50835">
    <property type="entry name" value="IG_LIKE"/>
    <property type="match status" value="5"/>
</dbReference>
<feature type="compositionally biased region" description="Polar residues" evidence="6">
    <location>
        <begin position="720"/>
        <end position="731"/>
    </location>
</feature>
<reference evidence="11" key="1">
    <citation type="submission" date="2025-08" db="UniProtKB">
        <authorList>
            <consortium name="RefSeq"/>
        </authorList>
    </citation>
    <scope>IDENTIFICATION</scope>
</reference>
<dbReference type="CDD" id="cd00063">
    <property type="entry name" value="FN3"/>
    <property type="match status" value="1"/>
</dbReference>
<proteinExistence type="predicted"/>
<dbReference type="PANTHER" id="PTHR23278:SF28">
    <property type="entry name" value="SIDESTEP IV, ISOFORM C"/>
    <property type="match status" value="1"/>
</dbReference>
<accession>A0AAJ6YUL6</accession>
<keyword evidence="5" id="KW-1015">Disulfide bond</keyword>
<keyword evidence="3 7" id="KW-1133">Transmembrane helix</keyword>
<dbReference type="KEGG" id="csol:105367665"/>
<dbReference type="InterPro" id="IPR003598">
    <property type="entry name" value="Ig_sub2"/>
</dbReference>
<feature type="domain" description="Ig-like" evidence="8">
    <location>
        <begin position="122"/>
        <end position="219"/>
    </location>
</feature>
<evidence type="ECO:0000256" key="5">
    <source>
        <dbReference type="ARBA" id="ARBA00023157"/>
    </source>
</evidence>
<evidence type="ECO:0000256" key="4">
    <source>
        <dbReference type="ARBA" id="ARBA00023136"/>
    </source>
</evidence>
<dbReference type="InterPro" id="IPR007110">
    <property type="entry name" value="Ig-like_dom"/>
</dbReference>
<dbReference type="AlphaFoldDB" id="A0AAJ6YUL6"/>
<dbReference type="SMART" id="SM00409">
    <property type="entry name" value="IG"/>
    <property type="match status" value="5"/>
</dbReference>
<evidence type="ECO:0000256" key="6">
    <source>
        <dbReference type="SAM" id="MobiDB-lite"/>
    </source>
</evidence>
<dbReference type="InterPro" id="IPR013106">
    <property type="entry name" value="Ig_V-set"/>
</dbReference>
<dbReference type="RefSeq" id="XP_011504734.1">
    <property type="nucleotide sequence ID" value="XM_011506432.1"/>
</dbReference>
<keyword evidence="4 7" id="KW-0472">Membrane</keyword>
<feature type="domain" description="Fibronectin type-III" evidence="9">
    <location>
        <begin position="562"/>
        <end position="658"/>
    </location>
</feature>
<name>A0AAJ6YUL6_9HYME</name>
<sequence length="905" mass="100166">MDVSFIDVSGVAENKVQLPCNLESEYSDVVKLVLWYKEPSNEPIYGFDMRNGRQFNDALRWSSPRALGRRAYFITATKPAHLSINELKLKDEGLYRCRVDFVNSPTTNQKINLTVIEPPSKPVILDGETLRPISEREKRYNEGSDVKLICVARGGKPTPRLTWFLENTVIDESYERKSDTGQTLNHLSYPRVGRQHLKARLVCQASNTNLVPPQTALLILDVNLKPLDVHILTKEPRVLADKKYEVECRSTGSRPEAIITWWKANKRIDNKTKNYASENNQSLSILSFVPSIDDDGKYLTCRAENPNIPDSALEDKWHLDVQYQPVVSLRMGTSLKPDDIKEGDDVYFECIVRANPKAYKLSWFKDAKELKNNASLGVVLSDRSLVLQRITRYSAGDYTCLAVNSEGKTISNPVPLRIKYSPVCKEGKHELVVGALKQETVSLICSVESHPPPLTFHWTFNNSGELIEVPQSRYSHVTATATGSPSTQQSEIQIKEYQQFHGSRMNYTPSTEMDYGTVACWASNQVGKQRSPCLFQVIAAGRPYALHNCTATEMSSTTELDDPSLAKASVSSSTGLLVHCLEGYDGGLPIQSYHVEVVADEEEGRIILNKTVLATTSGPSIEVAGLSTGRSYRLFLYAANAKGRSEAAILEPVTLKGVAMYTTGNTSGSVFSPLLLGLAATATILTLAVAGILAALYRKHSNGQTGSPKHAPIVCEPPNAGSTTPVHPQTKQAVDDIDPDIIPNEYERRPLTYTPVYKTPPQRRRRDRGNGGGAASTDELNSSPEKKPMVDLRTGDAAPLTETLATASVRFNHNHHQHHHLHHLAHTTSPNSAYGDSPTLADFKQMAFDAYNQRNNQNVYYSLQRASKGISTMPQRPVSSSVSAHGKIHQPEVVTRSNRIQESCI</sequence>
<evidence type="ECO:0000256" key="1">
    <source>
        <dbReference type="ARBA" id="ARBA00004167"/>
    </source>
</evidence>
<dbReference type="Pfam" id="PF13927">
    <property type="entry name" value="Ig_3"/>
    <property type="match status" value="1"/>
</dbReference>
<dbReference type="InterPro" id="IPR003961">
    <property type="entry name" value="FN3_dom"/>
</dbReference>
<feature type="region of interest" description="Disordered" evidence="6">
    <location>
        <begin position="749"/>
        <end position="791"/>
    </location>
</feature>
<keyword evidence="2 7" id="KW-0812">Transmembrane</keyword>
<dbReference type="SUPFAM" id="SSF48726">
    <property type="entry name" value="Immunoglobulin"/>
    <property type="match status" value="5"/>
</dbReference>
<evidence type="ECO:0000256" key="7">
    <source>
        <dbReference type="SAM" id="Phobius"/>
    </source>
</evidence>
<evidence type="ECO:0000259" key="9">
    <source>
        <dbReference type="PROSITE" id="PS50853"/>
    </source>
</evidence>
<dbReference type="PANTHER" id="PTHR23278">
    <property type="entry name" value="SIDESTEP PROTEIN"/>
    <property type="match status" value="1"/>
</dbReference>
<dbReference type="Pfam" id="PF08205">
    <property type="entry name" value="C2-set_2"/>
    <property type="match status" value="2"/>
</dbReference>
<dbReference type="InterPro" id="IPR003599">
    <property type="entry name" value="Ig_sub"/>
</dbReference>
<evidence type="ECO:0000313" key="11">
    <source>
        <dbReference type="RefSeq" id="XP_011504734.1"/>
    </source>
</evidence>
<dbReference type="InterPro" id="IPR013783">
    <property type="entry name" value="Ig-like_fold"/>
</dbReference>
<gene>
    <name evidence="11" type="primary">LOC105367665</name>
</gene>
<evidence type="ECO:0000256" key="3">
    <source>
        <dbReference type="ARBA" id="ARBA00022989"/>
    </source>
</evidence>
<evidence type="ECO:0000259" key="8">
    <source>
        <dbReference type="PROSITE" id="PS50835"/>
    </source>
</evidence>
<dbReference type="GO" id="GO:0016020">
    <property type="term" value="C:membrane"/>
    <property type="evidence" value="ECO:0007669"/>
    <property type="project" value="UniProtKB-SubCell"/>
</dbReference>
<feature type="transmembrane region" description="Helical" evidence="7">
    <location>
        <begin position="674"/>
        <end position="697"/>
    </location>
</feature>
<dbReference type="SUPFAM" id="SSF49265">
    <property type="entry name" value="Fibronectin type III"/>
    <property type="match status" value="1"/>
</dbReference>
<dbReference type="PROSITE" id="PS50853">
    <property type="entry name" value="FN3"/>
    <property type="match status" value="1"/>
</dbReference>
<dbReference type="Proteomes" id="UP000695007">
    <property type="component" value="Unplaced"/>
</dbReference>
<keyword evidence="10" id="KW-1185">Reference proteome</keyword>
<dbReference type="InterPro" id="IPR036116">
    <property type="entry name" value="FN3_sf"/>
</dbReference>
<feature type="domain" description="Ig-like" evidence="8">
    <location>
        <begin position="226"/>
        <end position="320"/>
    </location>
</feature>
<evidence type="ECO:0000256" key="2">
    <source>
        <dbReference type="ARBA" id="ARBA00022692"/>
    </source>
</evidence>
<protein>
    <submittedName>
        <fullName evidence="11">Hemicentin-2-like</fullName>
    </submittedName>
</protein>
<dbReference type="InterPro" id="IPR013162">
    <property type="entry name" value="CD80_C2-set"/>
</dbReference>